<dbReference type="PANTHER" id="PTHR33703">
    <property type="entry name" value="OS07G0691300 PROTEIN"/>
    <property type="match status" value="1"/>
</dbReference>
<dbReference type="AlphaFoldDB" id="J3M637"/>
<protein>
    <recommendedName>
        <fullName evidence="3">SnoaL-like domain-containing protein</fullName>
    </recommendedName>
</protein>
<evidence type="ECO:0000313" key="1">
    <source>
        <dbReference type="EnsemblPlants" id="OB05G20610.1"/>
    </source>
</evidence>
<reference evidence="1" key="2">
    <citation type="submission" date="2013-04" db="UniProtKB">
        <authorList>
            <consortium name="EnsemblPlants"/>
        </authorList>
    </citation>
    <scope>IDENTIFICATION</scope>
</reference>
<reference evidence="1" key="1">
    <citation type="journal article" date="2013" name="Nat. Commun.">
        <title>Whole-genome sequencing of Oryza brachyantha reveals mechanisms underlying Oryza genome evolution.</title>
        <authorList>
            <person name="Chen J."/>
            <person name="Huang Q."/>
            <person name="Gao D."/>
            <person name="Wang J."/>
            <person name="Lang Y."/>
            <person name="Liu T."/>
            <person name="Li B."/>
            <person name="Bai Z."/>
            <person name="Luis Goicoechea J."/>
            <person name="Liang C."/>
            <person name="Chen C."/>
            <person name="Zhang W."/>
            <person name="Sun S."/>
            <person name="Liao Y."/>
            <person name="Zhang X."/>
            <person name="Yang L."/>
            <person name="Song C."/>
            <person name="Wang M."/>
            <person name="Shi J."/>
            <person name="Liu G."/>
            <person name="Liu J."/>
            <person name="Zhou H."/>
            <person name="Zhou W."/>
            <person name="Yu Q."/>
            <person name="An N."/>
            <person name="Chen Y."/>
            <person name="Cai Q."/>
            <person name="Wang B."/>
            <person name="Liu B."/>
            <person name="Min J."/>
            <person name="Huang Y."/>
            <person name="Wu H."/>
            <person name="Li Z."/>
            <person name="Zhang Y."/>
            <person name="Yin Y."/>
            <person name="Song W."/>
            <person name="Jiang J."/>
            <person name="Jackson S.A."/>
            <person name="Wing R.A."/>
            <person name="Wang J."/>
            <person name="Chen M."/>
        </authorList>
    </citation>
    <scope>NUCLEOTIDE SEQUENCE [LARGE SCALE GENOMIC DNA]</scope>
    <source>
        <strain evidence="1">cv. IRGC 101232</strain>
    </source>
</reference>
<dbReference type="HOGENOM" id="CLU_2227299_0_0_1"/>
<dbReference type="EnsemblPlants" id="OB05G20610.1">
    <property type="protein sequence ID" value="OB05G20610.1"/>
    <property type="gene ID" value="OB05G20610"/>
</dbReference>
<dbReference type="STRING" id="4533.J3M637"/>
<dbReference type="PANTHER" id="PTHR33703:SF16">
    <property type="entry name" value="OS05G0342100 PROTEIN"/>
    <property type="match status" value="1"/>
</dbReference>
<sequence length="106" mass="12028">MELGEAAERNERLVESLYAAVAAGDGAAAEAVLADDVEWWFHGPRRCEHMRRRLAGEDQAAAFVFVPRREQNLRGKVNYVRVWLTTTQREGIAILKVMVTNRSLKM</sequence>
<name>J3M637_ORYBR</name>
<evidence type="ECO:0000313" key="2">
    <source>
        <dbReference type="Proteomes" id="UP000006038"/>
    </source>
</evidence>
<dbReference type="Gene3D" id="3.10.450.50">
    <property type="match status" value="1"/>
</dbReference>
<organism evidence="1">
    <name type="scientific">Oryza brachyantha</name>
    <name type="common">malo sina</name>
    <dbReference type="NCBI Taxonomy" id="4533"/>
    <lineage>
        <taxon>Eukaryota</taxon>
        <taxon>Viridiplantae</taxon>
        <taxon>Streptophyta</taxon>
        <taxon>Embryophyta</taxon>
        <taxon>Tracheophyta</taxon>
        <taxon>Spermatophyta</taxon>
        <taxon>Magnoliopsida</taxon>
        <taxon>Liliopsida</taxon>
        <taxon>Poales</taxon>
        <taxon>Poaceae</taxon>
        <taxon>BOP clade</taxon>
        <taxon>Oryzoideae</taxon>
        <taxon>Oryzeae</taxon>
        <taxon>Oryzinae</taxon>
        <taxon>Oryza</taxon>
    </lineage>
</organism>
<dbReference type="Gramene" id="OB05G20610.1">
    <property type="protein sequence ID" value="OB05G20610.1"/>
    <property type="gene ID" value="OB05G20610"/>
</dbReference>
<dbReference type="InterPro" id="IPR032710">
    <property type="entry name" value="NTF2-like_dom_sf"/>
</dbReference>
<dbReference type="Proteomes" id="UP000006038">
    <property type="component" value="Chromosome 5"/>
</dbReference>
<dbReference type="InterPro" id="IPR009798">
    <property type="entry name" value="Wun1-like"/>
</dbReference>
<keyword evidence="2" id="KW-1185">Reference proteome</keyword>
<accession>J3M637</accession>
<dbReference type="SUPFAM" id="SSF54427">
    <property type="entry name" value="NTF2-like"/>
    <property type="match status" value="1"/>
</dbReference>
<proteinExistence type="predicted"/>
<evidence type="ECO:0008006" key="3">
    <source>
        <dbReference type="Google" id="ProtNLM"/>
    </source>
</evidence>